<evidence type="ECO:0000256" key="1">
    <source>
        <dbReference type="ARBA" id="ARBA00022737"/>
    </source>
</evidence>
<dbReference type="AlphaFoldDB" id="A0A1J4L5A4"/>
<evidence type="ECO:0000313" key="10">
    <source>
        <dbReference type="Proteomes" id="UP000179807"/>
    </source>
</evidence>
<feature type="region of interest" description="Disordered" evidence="6">
    <location>
        <begin position="1"/>
        <end position="62"/>
    </location>
</feature>
<feature type="domain" description="HTH myb-type" evidence="8">
    <location>
        <begin position="61"/>
        <end position="116"/>
    </location>
</feature>
<dbReference type="PANTHER" id="PTHR46621">
    <property type="entry name" value="SNRNA-ACTIVATING PROTEIN COMPLEX SUBUNIT 4"/>
    <property type="match status" value="1"/>
</dbReference>
<protein>
    <recommendedName>
        <fullName evidence="11">Myb-like DNA-binding domain containing protein</fullName>
    </recommendedName>
</protein>
<dbReference type="FunFam" id="1.10.10.60:FF:000010">
    <property type="entry name" value="Transcriptional activator Myb isoform A"/>
    <property type="match status" value="1"/>
</dbReference>
<keyword evidence="3" id="KW-0238">DNA-binding</keyword>
<dbReference type="EMBL" id="MLAK01000032">
    <property type="protein sequence ID" value="OHT17172.1"/>
    <property type="molecule type" value="Genomic_DNA"/>
</dbReference>
<feature type="domain" description="HTH myb-type" evidence="8">
    <location>
        <begin position="119"/>
        <end position="167"/>
    </location>
</feature>
<dbReference type="RefSeq" id="XP_068370308.1">
    <property type="nucleotide sequence ID" value="XM_068513661.1"/>
</dbReference>
<dbReference type="GO" id="GO:0042796">
    <property type="term" value="P:snRNA transcription by RNA polymerase III"/>
    <property type="evidence" value="ECO:0007669"/>
    <property type="project" value="TreeGrafter"/>
</dbReference>
<dbReference type="Gene3D" id="1.10.10.60">
    <property type="entry name" value="Homeodomain-like"/>
    <property type="match status" value="2"/>
</dbReference>
<evidence type="ECO:0000259" key="7">
    <source>
        <dbReference type="PROSITE" id="PS50090"/>
    </source>
</evidence>
<dbReference type="InterPro" id="IPR051575">
    <property type="entry name" value="Myb-like_DNA-bd"/>
</dbReference>
<gene>
    <name evidence="9" type="ORF">TRFO_41257</name>
</gene>
<name>A0A1J4L5A4_9EUKA</name>
<evidence type="ECO:0000313" key="9">
    <source>
        <dbReference type="EMBL" id="OHT17172.1"/>
    </source>
</evidence>
<dbReference type="PANTHER" id="PTHR46621:SF1">
    <property type="entry name" value="SNRNA-ACTIVATING PROTEIN COMPLEX SUBUNIT 4"/>
    <property type="match status" value="1"/>
</dbReference>
<dbReference type="InterPro" id="IPR017930">
    <property type="entry name" value="Myb_dom"/>
</dbReference>
<keyword evidence="2" id="KW-0805">Transcription regulation</keyword>
<keyword evidence="5" id="KW-0539">Nucleus</keyword>
<evidence type="ECO:0000256" key="3">
    <source>
        <dbReference type="ARBA" id="ARBA00023125"/>
    </source>
</evidence>
<evidence type="ECO:0000256" key="5">
    <source>
        <dbReference type="ARBA" id="ARBA00023242"/>
    </source>
</evidence>
<dbReference type="InterPro" id="IPR001005">
    <property type="entry name" value="SANT/Myb"/>
</dbReference>
<proteinExistence type="predicted"/>
<evidence type="ECO:0000256" key="4">
    <source>
        <dbReference type="ARBA" id="ARBA00023163"/>
    </source>
</evidence>
<feature type="domain" description="Myb-like" evidence="7">
    <location>
        <begin position="113"/>
        <end position="163"/>
    </location>
</feature>
<evidence type="ECO:0000259" key="8">
    <source>
        <dbReference type="PROSITE" id="PS51294"/>
    </source>
</evidence>
<keyword evidence="10" id="KW-1185">Reference proteome</keyword>
<feature type="domain" description="Myb-like" evidence="7">
    <location>
        <begin position="61"/>
        <end position="112"/>
    </location>
</feature>
<dbReference type="VEuPathDB" id="TrichDB:TRFO_41257"/>
<keyword evidence="4" id="KW-0804">Transcription</keyword>
<dbReference type="GO" id="GO:0042795">
    <property type="term" value="P:snRNA transcription by RNA polymerase II"/>
    <property type="evidence" value="ECO:0007669"/>
    <property type="project" value="TreeGrafter"/>
</dbReference>
<dbReference type="Proteomes" id="UP000179807">
    <property type="component" value="Unassembled WGS sequence"/>
</dbReference>
<evidence type="ECO:0000256" key="6">
    <source>
        <dbReference type="SAM" id="MobiDB-lite"/>
    </source>
</evidence>
<dbReference type="SMART" id="SM00717">
    <property type="entry name" value="SANT"/>
    <property type="match status" value="2"/>
</dbReference>
<comment type="caution">
    <text evidence="9">The sequence shown here is derived from an EMBL/GenBank/DDBJ whole genome shotgun (WGS) entry which is preliminary data.</text>
</comment>
<reference evidence="9" key="1">
    <citation type="submission" date="2016-10" db="EMBL/GenBank/DDBJ databases">
        <authorList>
            <person name="Benchimol M."/>
            <person name="Almeida L.G."/>
            <person name="Vasconcelos A.T."/>
            <person name="Perreira-Neves A."/>
            <person name="Rosa I.A."/>
            <person name="Tasca T."/>
            <person name="Bogo M.R."/>
            <person name="de Souza W."/>
        </authorList>
    </citation>
    <scope>NUCLEOTIDE SEQUENCE [LARGE SCALE GENOMIC DNA]</scope>
    <source>
        <strain evidence="9">K</strain>
    </source>
</reference>
<keyword evidence="1" id="KW-0677">Repeat</keyword>
<feature type="region of interest" description="Disordered" evidence="6">
    <location>
        <begin position="196"/>
        <end position="224"/>
    </location>
</feature>
<accession>A0A1J4L5A4</accession>
<sequence>MELNEPVHQPASSPGSKQPRHLQSLCNNHNQQNAQNSPTNLPNPDPANISLNTGHLESENEQSLIRHKFTPEEDRQLNKLVATHGPRKWDKIALSMPGRTGRQCRDRFHNYLKPTLVNGPWNAEEDSLLERKVFEIGQHWNKIAKFFRGRSANNIKNRWYTYISKHGKNNHRNQKTIQSDNIKNFSSNIQNDSLANNLSNNVSKPPPNNASNQTSNGTSNYLQSNISRSSQNNKINILNINQNNNALQNNFAVNDRHVGQGYINNTNDYNNIHNYYHGQQYEILRNVGGNSINESLAVGSSASSPQIISPHNSSVDCRDETSFKKSQKVGNSHNCHLNNNNFNSIFTNPNNNFIKLNNFDNNSNFNGYLLTDVKSMMNCNHNSHNFPTNLNVNQNLSYLNNSNSSLNSSSLNNTVNSSANSEMNIDKEGKVEISLKEVSMRHSNKENPKTIFPLIVPPQDRTSLFPINNILNFMNN</sequence>
<evidence type="ECO:0000256" key="2">
    <source>
        <dbReference type="ARBA" id="ARBA00023015"/>
    </source>
</evidence>
<feature type="compositionally biased region" description="Polar residues" evidence="6">
    <location>
        <begin position="24"/>
        <end position="42"/>
    </location>
</feature>
<evidence type="ECO:0008006" key="11">
    <source>
        <dbReference type="Google" id="ProtNLM"/>
    </source>
</evidence>
<dbReference type="PROSITE" id="PS51294">
    <property type="entry name" value="HTH_MYB"/>
    <property type="match status" value="2"/>
</dbReference>
<dbReference type="GeneID" id="94848365"/>
<organism evidence="9 10">
    <name type="scientific">Tritrichomonas foetus</name>
    <dbReference type="NCBI Taxonomy" id="1144522"/>
    <lineage>
        <taxon>Eukaryota</taxon>
        <taxon>Metamonada</taxon>
        <taxon>Parabasalia</taxon>
        <taxon>Tritrichomonadida</taxon>
        <taxon>Tritrichomonadidae</taxon>
        <taxon>Tritrichomonas</taxon>
    </lineage>
</organism>
<dbReference type="CDD" id="cd00167">
    <property type="entry name" value="SANT"/>
    <property type="match status" value="2"/>
</dbReference>
<dbReference type="GO" id="GO:0019185">
    <property type="term" value="C:snRNA-activating protein complex"/>
    <property type="evidence" value="ECO:0007669"/>
    <property type="project" value="TreeGrafter"/>
</dbReference>
<dbReference type="PROSITE" id="PS50090">
    <property type="entry name" value="MYB_LIKE"/>
    <property type="match status" value="2"/>
</dbReference>
<dbReference type="GO" id="GO:0001006">
    <property type="term" value="F:RNA polymerase III type 3 promoter sequence-specific DNA binding"/>
    <property type="evidence" value="ECO:0007669"/>
    <property type="project" value="TreeGrafter"/>
</dbReference>
<dbReference type="Pfam" id="PF00249">
    <property type="entry name" value="Myb_DNA-binding"/>
    <property type="match status" value="2"/>
</dbReference>
<dbReference type="InterPro" id="IPR009057">
    <property type="entry name" value="Homeodomain-like_sf"/>
</dbReference>
<dbReference type="SUPFAM" id="SSF46689">
    <property type="entry name" value="Homeodomain-like"/>
    <property type="match status" value="1"/>
</dbReference>
<dbReference type="GO" id="GO:0000978">
    <property type="term" value="F:RNA polymerase II cis-regulatory region sequence-specific DNA binding"/>
    <property type="evidence" value="ECO:0007669"/>
    <property type="project" value="TreeGrafter"/>
</dbReference>